<name>A0A0J6CSR5_9BACL</name>
<sequence length="350" mass="40640">MTSFGIMQSSFMHEHHYIERIAREGSSLGFSIYRFLPDQTPLDDIRGLTYDHSLQSWKKARFPVPDFIYDRCFYRATKKESQSFFVKWLKNQTKATFLGYGLPGKWMIYNYLKTDSVLRRHLPKTFKLQHHTTSRLLSDWFENHNTLILKPIIGSQGNGLIHIKKTSQKISLQINHKGNVIHHTYDTTSSFLQFVNRLLYQRDYIAQEMLTLLDENQRPFDRRVVLKKISNSMWCELGRAMRVGKKHSFVSNLHSGGTIEHDEKVALPSELLLAADEKITHLAPHVATLLEKKYSPLFELGLDFGIDQSGKVWLLEANSKPGHRIIPRQVNYPALLFEYCSSLLNEKEGV</sequence>
<organism evidence="1 2">
    <name type="scientific">Guptibacillus hwajinpoensis</name>
    <dbReference type="NCBI Taxonomy" id="208199"/>
    <lineage>
        <taxon>Bacteria</taxon>
        <taxon>Bacillati</taxon>
        <taxon>Bacillota</taxon>
        <taxon>Bacilli</taxon>
        <taxon>Bacillales</taxon>
        <taxon>Guptibacillaceae</taxon>
        <taxon>Guptibacillus</taxon>
    </lineage>
</organism>
<dbReference type="Proteomes" id="UP000035996">
    <property type="component" value="Unassembled WGS sequence"/>
</dbReference>
<dbReference type="InterPro" id="IPR026838">
    <property type="entry name" value="YheC/D"/>
</dbReference>
<comment type="caution">
    <text evidence="1">The sequence shown here is derived from an EMBL/GenBank/DDBJ whole genome shotgun (WGS) entry which is preliminary data.</text>
</comment>
<dbReference type="Gene3D" id="3.30.470.20">
    <property type="entry name" value="ATP-grasp fold, B domain"/>
    <property type="match status" value="1"/>
</dbReference>
<evidence type="ECO:0000313" key="2">
    <source>
        <dbReference type="Proteomes" id="UP000035996"/>
    </source>
</evidence>
<evidence type="ECO:0000313" key="1">
    <source>
        <dbReference type="EMBL" id="KMM36253.1"/>
    </source>
</evidence>
<proteinExistence type="predicted"/>
<dbReference type="Pfam" id="PF14398">
    <property type="entry name" value="ATPgrasp_YheCD"/>
    <property type="match status" value="1"/>
</dbReference>
<dbReference type="RefSeq" id="WP_048313235.1">
    <property type="nucleotide sequence ID" value="NZ_CP119526.1"/>
</dbReference>
<dbReference type="SUPFAM" id="SSF56059">
    <property type="entry name" value="Glutathione synthetase ATP-binding domain-like"/>
    <property type="match status" value="1"/>
</dbReference>
<dbReference type="AlphaFoldDB" id="A0A0J6CSR5"/>
<dbReference type="EMBL" id="LELK01000009">
    <property type="protein sequence ID" value="KMM36253.1"/>
    <property type="molecule type" value="Genomic_DNA"/>
</dbReference>
<dbReference type="PATRIC" id="fig|157733.3.peg.1804"/>
<evidence type="ECO:0008006" key="3">
    <source>
        <dbReference type="Google" id="ProtNLM"/>
    </source>
</evidence>
<gene>
    <name evidence="1" type="ORF">AB986_19250</name>
</gene>
<reference evidence="1" key="1">
    <citation type="submission" date="2015-06" db="EMBL/GenBank/DDBJ databases">
        <authorList>
            <person name="Liu B."/>
            <person name="Wang J."/>
            <person name="Zhu Y."/>
            <person name="Liu G."/>
            <person name="Chen Q."/>
            <person name="Zheng C."/>
            <person name="Che J."/>
            <person name="Ge C."/>
            <person name="Shi H."/>
            <person name="Pan Z."/>
            <person name="Liu X."/>
        </authorList>
    </citation>
    <scope>NUCLEOTIDE SEQUENCE [LARGE SCALE GENOMIC DNA]</scope>
    <source>
        <strain evidence="1">DSM 16346</strain>
    </source>
</reference>
<protein>
    <recommendedName>
        <fullName evidence="3">ATP-grasp domain-containing protein</fullName>
    </recommendedName>
</protein>
<dbReference type="STRING" id="157733.AB986_19250"/>
<keyword evidence="2" id="KW-1185">Reference proteome</keyword>
<accession>A0A0J6CSR5</accession>
<dbReference type="OrthoDB" id="7869153at2"/>